<gene>
    <name evidence="11" type="primary">QN1</name>
</gene>
<evidence type="ECO:0000256" key="7">
    <source>
        <dbReference type="ARBA" id="ARBA00023054"/>
    </source>
</evidence>
<proteinExistence type="evidence at transcript level"/>
<evidence type="ECO:0000256" key="8">
    <source>
        <dbReference type="ARBA" id="ARBA00023212"/>
    </source>
</evidence>
<feature type="compositionally biased region" description="Basic and acidic residues" evidence="10">
    <location>
        <begin position="670"/>
        <end position="684"/>
    </location>
</feature>
<evidence type="ECO:0000313" key="11">
    <source>
        <dbReference type="EMBL" id="JAB99840.1"/>
    </source>
</evidence>
<dbReference type="PANTHER" id="PTHR34031">
    <property type="entry name" value="CENTROSOMAL PROTEIN OF 162 KDA"/>
    <property type="match status" value="1"/>
</dbReference>
<comment type="subcellular location">
    <subcellularLocation>
        <location evidence="1">Cytoplasm</location>
        <location evidence="1">Cytoskeleton</location>
        <location evidence="1">Microtubule organizing center</location>
        <location evidence="1">Centrosome</location>
        <location evidence="1">Centriole</location>
    </subcellularLocation>
</comment>
<protein>
    <recommendedName>
        <fullName evidence="3">Centrosomal protein of 162 kDa</fullName>
    </recommendedName>
</protein>
<feature type="coiled-coil region" evidence="9">
    <location>
        <begin position="985"/>
        <end position="1019"/>
    </location>
</feature>
<evidence type="ECO:0000256" key="1">
    <source>
        <dbReference type="ARBA" id="ARBA00004114"/>
    </source>
</evidence>
<evidence type="ECO:0000256" key="2">
    <source>
        <dbReference type="ARBA" id="ARBA00009485"/>
    </source>
</evidence>
<reference evidence="11" key="1">
    <citation type="submission" date="2013-07" db="EMBL/GenBank/DDBJ databases">
        <authorList>
            <person name="Geib S."/>
        </authorList>
    </citation>
    <scope>NUCLEOTIDE SEQUENCE</scope>
</reference>
<evidence type="ECO:0000256" key="10">
    <source>
        <dbReference type="SAM" id="MobiDB-lite"/>
    </source>
</evidence>
<name>W8BEU4_CERCA</name>
<feature type="coiled-coil region" evidence="9">
    <location>
        <begin position="578"/>
        <end position="612"/>
    </location>
</feature>
<feature type="region of interest" description="Disordered" evidence="10">
    <location>
        <begin position="664"/>
        <end position="684"/>
    </location>
</feature>
<keyword evidence="7 9" id="KW-0175">Coiled coil</keyword>
<feature type="region of interest" description="Disordered" evidence="10">
    <location>
        <begin position="842"/>
        <end position="931"/>
    </location>
</feature>
<dbReference type="GO" id="GO:0060271">
    <property type="term" value="P:cilium assembly"/>
    <property type="evidence" value="ECO:0007669"/>
    <property type="project" value="TreeGrafter"/>
</dbReference>
<feature type="compositionally biased region" description="Polar residues" evidence="10">
    <location>
        <begin position="507"/>
        <end position="529"/>
    </location>
</feature>
<dbReference type="AlphaFoldDB" id="W8BEU4"/>
<feature type="compositionally biased region" description="Basic and acidic residues" evidence="10">
    <location>
        <begin position="1164"/>
        <end position="1173"/>
    </location>
</feature>
<dbReference type="EMBL" id="GAMC01006715">
    <property type="protein sequence ID" value="JAB99840.1"/>
    <property type="molecule type" value="mRNA"/>
</dbReference>
<evidence type="ECO:0000256" key="3">
    <source>
        <dbReference type="ARBA" id="ARBA00021406"/>
    </source>
</evidence>
<keyword evidence="5" id="KW-0493">Microtubule</keyword>
<reference evidence="11" key="2">
    <citation type="journal article" date="2014" name="BMC Genomics">
        <title>A genomic perspective to assessing quality of mass-reared SIT flies used in Mediterranean fruit fly (Ceratitis capitata) eradication in California.</title>
        <authorList>
            <person name="Calla B."/>
            <person name="Hall B."/>
            <person name="Hou S."/>
            <person name="Geib S.M."/>
        </authorList>
    </citation>
    <scope>NUCLEOTIDE SEQUENCE</scope>
</reference>
<evidence type="ECO:0000256" key="6">
    <source>
        <dbReference type="ARBA" id="ARBA00022794"/>
    </source>
</evidence>
<keyword evidence="6" id="KW-0970">Cilium biogenesis/degradation</keyword>
<feature type="compositionally biased region" description="Acidic residues" evidence="10">
    <location>
        <begin position="349"/>
        <end position="362"/>
    </location>
</feature>
<feature type="region of interest" description="Disordered" evidence="10">
    <location>
        <begin position="328"/>
        <end position="368"/>
    </location>
</feature>
<dbReference type="GO" id="GO:0005814">
    <property type="term" value="C:centriole"/>
    <property type="evidence" value="ECO:0007669"/>
    <property type="project" value="UniProtKB-SubCell"/>
</dbReference>
<evidence type="ECO:0000256" key="5">
    <source>
        <dbReference type="ARBA" id="ARBA00022701"/>
    </source>
</evidence>
<feature type="region of interest" description="Disordered" evidence="10">
    <location>
        <begin position="500"/>
        <end position="534"/>
    </location>
</feature>
<evidence type="ECO:0000256" key="4">
    <source>
        <dbReference type="ARBA" id="ARBA00022490"/>
    </source>
</evidence>
<feature type="compositionally biased region" description="Low complexity" evidence="10">
    <location>
        <begin position="848"/>
        <end position="888"/>
    </location>
</feature>
<feature type="region of interest" description="Disordered" evidence="10">
    <location>
        <begin position="1"/>
        <end position="61"/>
    </location>
</feature>
<dbReference type="OrthoDB" id="2157184at2759"/>
<accession>W8BEU4</accession>
<sequence length="1208" mass="133115">MSKVLNQQSALPSQKSKKLDNHKKTTPTLQMLNSNSSNLNGGTNLNGTSTGTMACTSQSTSTSSSPITVDCDDFTSSSILEFLAREQECCTEADAESIFQEVSRLADNSDTRSVDEILREAELLMQQQSIYGSADKSDKSSLYKKRSINMMCKNKTPQLKQQPKNLAPIQPIQHSQITMQNINSNSMNTKCIENIYTNQSINQNASYTGLTNGNCTSNELMQSQKNALASVTTPTHNATVTPQTPSAATPIGNRRFDEFVDNLPSVSVISEESTPKDMQNMVSTEADVTTMALLNGDDDDTDTIEEITEGIENIDILLNDEEQAVEVNKQHSIMSSAADERSADNVSNEFEDDVDVDGDGDADTLSADGSSLEANAAENGAANTTTNTTTVYTGHLSISSSSSVMSTSLHIASQTKPKQFEDGSVNMLARRPSVDPPLPLPPPPPQQQQPTLAAQQMYNGIYASQTHSQHVGGSPARRNLYNFNAMQYCNPSMLERRSSGGYCAAGTQRSSMTTPDSGISQTQSSQSCTPGPYSPHRIISTPIPAKTYCDRSVNSSPKRMVSALTSPIEPFAANIGREHALKHEIEQLQEKLKDTEERLKSLRIQHDSLSQLHRDLREGNTKLQEESEMLKLDVQHLNECANILRTELQTARADRDEALSLQKTLQGELEESRQERKRTQDLKDKDAKTIQDLQRQCREMERILMRKHPDSVSALIVASKNSGKCANNDQENVNSRKLLEQRIAQLESDAKEQDLKAQQILANVQARFNSVQAKYETHIADLETQVLSLQEINTKLNEKIESQVRTLDYFVSKKAENFYNNCTQTDANVVEVESEAGCSGDVTKHASKNTTANTANSNVTASTAANANVKNSTTNTTHTTGTQTIQTKNTRDHSTNTIGTSSAVHSASSSTSSTANSTPNTSRPNSKQSGIRKPFVTAMGNLSSALASKLPVSHSDLTISAHHAHAAAKEDAHLLATIRGMRVDLAIKDKAMQRLTRELEECKKTIKKLQREKEAQKSDKSQWNSYTCLNISRRSHEALHHNQGHSEQMPATTESQTLREAQNKLKLLESDYKILHDKRLNDLKTLQSAHERELASCHETVRVLQQRLNERDEAFATQKRRKLPVDYYALKAKVSGTSSKECGGGGGGGRVVDTNDDISNGKEMQTECKEALESARSSSHSIVEKKKKMQNKKEKKFIKKRATLSVRF</sequence>
<keyword evidence="8" id="KW-0206">Cytoskeleton</keyword>
<feature type="compositionally biased region" description="Low complexity" evidence="10">
    <location>
        <begin position="900"/>
        <end position="926"/>
    </location>
</feature>
<organism evidence="11">
    <name type="scientific">Ceratitis capitata</name>
    <name type="common">Mediterranean fruit fly</name>
    <name type="synonym">Tephritis capitata</name>
    <dbReference type="NCBI Taxonomy" id="7213"/>
    <lineage>
        <taxon>Eukaryota</taxon>
        <taxon>Metazoa</taxon>
        <taxon>Ecdysozoa</taxon>
        <taxon>Arthropoda</taxon>
        <taxon>Hexapoda</taxon>
        <taxon>Insecta</taxon>
        <taxon>Pterygota</taxon>
        <taxon>Neoptera</taxon>
        <taxon>Endopterygota</taxon>
        <taxon>Diptera</taxon>
        <taxon>Brachycera</taxon>
        <taxon>Muscomorpha</taxon>
        <taxon>Tephritoidea</taxon>
        <taxon>Tephritidae</taxon>
        <taxon>Ceratitis</taxon>
        <taxon>Ceratitis</taxon>
    </lineage>
</organism>
<comment type="similarity">
    <text evidence="2">Belongs to the CEP162 family.</text>
</comment>
<dbReference type="GO" id="GO:0005879">
    <property type="term" value="C:axonemal microtubule"/>
    <property type="evidence" value="ECO:0007669"/>
    <property type="project" value="TreeGrafter"/>
</dbReference>
<feature type="coiled-coil region" evidence="9">
    <location>
        <begin position="736"/>
        <end position="799"/>
    </location>
</feature>
<feature type="compositionally biased region" description="Low complexity" evidence="10">
    <location>
        <begin position="32"/>
        <end position="61"/>
    </location>
</feature>
<dbReference type="InterPro" id="IPR038774">
    <property type="entry name" value="CEP162-like"/>
</dbReference>
<dbReference type="PANTHER" id="PTHR34031:SF1">
    <property type="entry name" value="CENTROSOMAL PROTEIN OF 162 KDA"/>
    <property type="match status" value="1"/>
</dbReference>
<feature type="compositionally biased region" description="Polar residues" evidence="10">
    <location>
        <begin position="1"/>
        <end position="14"/>
    </location>
</feature>
<evidence type="ECO:0000256" key="9">
    <source>
        <dbReference type="SAM" id="Coils"/>
    </source>
</evidence>
<keyword evidence="4" id="KW-0963">Cytoplasm</keyword>
<feature type="compositionally biased region" description="Basic residues" evidence="10">
    <location>
        <begin position="1185"/>
        <end position="1196"/>
    </location>
</feature>
<feature type="coiled-coil region" evidence="9">
    <location>
        <begin position="1051"/>
        <end position="1078"/>
    </location>
</feature>
<feature type="region of interest" description="Disordered" evidence="10">
    <location>
        <begin position="1138"/>
        <end position="1196"/>
    </location>
</feature>